<organism evidence="1 2">
    <name type="scientific">Salarchaeum japonicum</name>
    <dbReference type="NCBI Taxonomy" id="555573"/>
    <lineage>
        <taxon>Archaea</taxon>
        <taxon>Methanobacteriati</taxon>
        <taxon>Methanobacteriota</taxon>
        <taxon>Stenosarchaea group</taxon>
        <taxon>Halobacteria</taxon>
        <taxon>Halobacteriales</taxon>
        <taxon>Halobacteriaceae</taxon>
    </lineage>
</organism>
<keyword evidence="2" id="KW-1185">Reference proteome</keyword>
<evidence type="ECO:0008006" key="3">
    <source>
        <dbReference type="Google" id="ProtNLM"/>
    </source>
</evidence>
<proteinExistence type="predicted"/>
<evidence type="ECO:0000313" key="2">
    <source>
        <dbReference type="Proteomes" id="UP001500194"/>
    </source>
</evidence>
<accession>A0AAV3T4L6</accession>
<comment type="caution">
    <text evidence="1">The sequence shown here is derived from an EMBL/GenBank/DDBJ whole genome shotgun (WGS) entry which is preliminary data.</text>
</comment>
<dbReference type="RefSeq" id="WP_227262131.1">
    <property type="nucleotide sequence ID" value="NZ_BAAADU010000002.1"/>
</dbReference>
<dbReference type="AlphaFoldDB" id="A0AAV3T4L6"/>
<evidence type="ECO:0000313" key="1">
    <source>
        <dbReference type="EMBL" id="GAA0659923.1"/>
    </source>
</evidence>
<dbReference type="GeneID" id="68572745"/>
<name>A0AAV3T4L6_9EURY</name>
<dbReference type="EMBL" id="BAAADU010000002">
    <property type="protein sequence ID" value="GAA0659923.1"/>
    <property type="molecule type" value="Genomic_DNA"/>
</dbReference>
<dbReference type="Proteomes" id="UP001500194">
    <property type="component" value="Unassembled WGS sequence"/>
</dbReference>
<sequence length="163" mass="17567">MKRRAFVSAAALAALAGCSARSATPTLRSRTSQSFPEACANPVGGEVREVTFADAPRFVGGRVRGMDVYRSRPEWHDALPEYAASFVAGTDFGERALAVVFVRNRARPRAACLTGFDRYDGTLRAHVAVDTSITGAETTKVWFVRRGTAALDASYAVRVVDHA</sequence>
<dbReference type="PROSITE" id="PS51257">
    <property type="entry name" value="PROKAR_LIPOPROTEIN"/>
    <property type="match status" value="1"/>
</dbReference>
<protein>
    <recommendedName>
        <fullName evidence="3">Lipoprotein</fullName>
    </recommendedName>
</protein>
<reference evidence="1 2" key="1">
    <citation type="journal article" date="2019" name="Int. J. Syst. Evol. Microbiol.">
        <title>The Global Catalogue of Microorganisms (GCM) 10K type strain sequencing project: providing services to taxonomists for standard genome sequencing and annotation.</title>
        <authorList>
            <consortium name="The Broad Institute Genomics Platform"/>
            <consortium name="The Broad Institute Genome Sequencing Center for Infectious Disease"/>
            <person name="Wu L."/>
            <person name="Ma J."/>
        </authorList>
    </citation>
    <scope>NUCLEOTIDE SEQUENCE [LARGE SCALE GENOMIC DNA]</scope>
    <source>
        <strain evidence="1 2">JCM 16327</strain>
    </source>
</reference>
<gene>
    <name evidence="1" type="ORF">GCM10009019_25680</name>
</gene>